<dbReference type="EMBL" id="OU900108">
    <property type="protein sequence ID" value="CAG9857941.1"/>
    <property type="molecule type" value="Genomic_DNA"/>
</dbReference>
<gene>
    <name evidence="1" type="ORF">PHYEVI_LOCUS4334</name>
</gene>
<name>A0A9N9XKX9_PHYSR</name>
<sequence length="26" mass="3100">MYGILDGIAPFCIYLAIYGFRHFVYR</sequence>
<reference evidence="1" key="1">
    <citation type="submission" date="2022-01" db="EMBL/GenBank/DDBJ databases">
        <authorList>
            <person name="King R."/>
        </authorList>
    </citation>
    <scope>NUCLEOTIDE SEQUENCE</scope>
</reference>
<organism evidence="1 2">
    <name type="scientific">Phyllotreta striolata</name>
    <name type="common">Striped flea beetle</name>
    <name type="synonym">Crioceris striolata</name>
    <dbReference type="NCBI Taxonomy" id="444603"/>
    <lineage>
        <taxon>Eukaryota</taxon>
        <taxon>Metazoa</taxon>
        <taxon>Ecdysozoa</taxon>
        <taxon>Arthropoda</taxon>
        <taxon>Hexapoda</taxon>
        <taxon>Insecta</taxon>
        <taxon>Pterygota</taxon>
        <taxon>Neoptera</taxon>
        <taxon>Endopterygota</taxon>
        <taxon>Coleoptera</taxon>
        <taxon>Polyphaga</taxon>
        <taxon>Cucujiformia</taxon>
        <taxon>Chrysomeloidea</taxon>
        <taxon>Chrysomelidae</taxon>
        <taxon>Galerucinae</taxon>
        <taxon>Alticini</taxon>
        <taxon>Phyllotreta</taxon>
    </lineage>
</organism>
<dbReference type="Proteomes" id="UP001153712">
    <property type="component" value="Chromosome 15"/>
</dbReference>
<keyword evidence="2" id="KW-1185">Reference proteome</keyword>
<dbReference type="AlphaFoldDB" id="A0A9N9XKX9"/>
<protein>
    <submittedName>
        <fullName evidence="1">Uncharacterized protein</fullName>
    </submittedName>
</protein>
<evidence type="ECO:0000313" key="2">
    <source>
        <dbReference type="Proteomes" id="UP001153712"/>
    </source>
</evidence>
<proteinExistence type="predicted"/>
<accession>A0A9N9XKX9</accession>
<evidence type="ECO:0000313" key="1">
    <source>
        <dbReference type="EMBL" id="CAG9857941.1"/>
    </source>
</evidence>